<comment type="subcellular location">
    <subcellularLocation>
        <location evidence="1">Nucleus</location>
    </subcellularLocation>
</comment>
<dbReference type="CDD" id="cd14702">
    <property type="entry name" value="bZIP_plant_GBF1"/>
    <property type="match status" value="1"/>
</dbReference>
<reference evidence="8" key="1">
    <citation type="journal article" date="2020" name="bioRxiv">
        <title>Hybrid origin of Populus tomentosa Carr. identified through genome sequencing and phylogenomic analysis.</title>
        <authorList>
            <person name="An X."/>
            <person name="Gao K."/>
            <person name="Chen Z."/>
            <person name="Li J."/>
            <person name="Yang X."/>
            <person name="Yang X."/>
            <person name="Zhou J."/>
            <person name="Guo T."/>
            <person name="Zhao T."/>
            <person name="Huang S."/>
            <person name="Miao D."/>
            <person name="Khan W.U."/>
            <person name="Rao P."/>
            <person name="Ye M."/>
            <person name="Lei B."/>
            <person name="Liao W."/>
            <person name="Wang J."/>
            <person name="Ji L."/>
            <person name="Li Y."/>
            <person name="Guo B."/>
            <person name="Mustafa N.S."/>
            <person name="Li S."/>
            <person name="Yun Q."/>
            <person name="Keller S.R."/>
            <person name="Mao J."/>
            <person name="Zhang R."/>
            <person name="Strauss S.H."/>
        </authorList>
    </citation>
    <scope>NUCLEOTIDE SEQUENCE</scope>
    <source>
        <strain evidence="8">GM15</strain>
        <tissue evidence="8">Leaf</tissue>
    </source>
</reference>
<gene>
    <name evidence="8" type="ORF">POTOM_015621</name>
</gene>
<dbReference type="InterPro" id="IPR044521">
    <property type="entry name" value="AtbZIP8/43"/>
</dbReference>
<evidence type="ECO:0000256" key="3">
    <source>
        <dbReference type="ARBA" id="ARBA00023125"/>
    </source>
</evidence>
<keyword evidence="9" id="KW-1185">Reference proteome</keyword>
<dbReference type="GO" id="GO:0005634">
    <property type="term" value="C:nucleus"/>
    <property type="evidence" value="ECO:0007669"/>
    <property type="project" value="UniProtKB-SubCell"/>
</dbReference>
<evidence type="ECO:0000313" key="9">
    <source>
        <dbReference type="Proteomes" id="UP000886885"/>
    </source>
</evidence>
<dbReference type="PANTHER" id="PTHR46324:SF3">
    <property type="entry name" value="BASIC LEUCINE ZIPPER 43-RELATED"/>
    <property type="match status" value="1"/>
</dbReference>
<dbReference type="PROSITE" id="PS50217">
    <property type="entry name" value="BZIP"/>
    <property type="match status" value="1"/>
</dbReference>
<dbReference type="Pfam" id="PF00170">
    <property type="entry name" value="bZIP_1"/>
    <property type="match status" value="1"/>
</dbReference>
<comment type="caution">
    <text evidence="8">The sequence shown here is derived from an EMBL/GenBank/DDBJ whole genome shotgun (WGS) entry which is preliminary data.</text>
</comment>
<dbReference type="PROSITE" id="PS00036">
    <property type="entry name" value="BZIP_BASIC"/>
    <property type="match status" value="1"/>
</dbReference>
<dbReference type="Proteomes" id="UP000886885">
    <property type="component" value="Chromosome 4A"/>
</dbReference>
<evidence type="ECO:0000256" key="6">
    <source>
        <dbReference type="SAM" id="MobiDB-lite"/>
    </source>
</evidence>
<feature type="compositionally biased region" description="Low complexity" evidence="6">
    <location>
        <begin position="288"/>
        <end position="303"/>
    </location>
</feature>
<accession>A0A8X7ZXY5</accession>
<evidence type="ECO:0000256" key="5">
    <source>
        <dbReference type="ARBA" id="ARBA00023242"/>
    </source>
</evidence>
<protein>
    <recommendedName>
        <fullName evidence="7">BZIP domain-containing protein</fullName>
    </recommendedName>
</protein>
<evidence type="ECO:0000256" key="4">
    <source>
        <dbReference type="ARBA" id="ARBA00023163"/>
    </source>
</evidence>
<feature type="region of interest" description="Disordered" evidence="6">
    <location>
        <begin position="288"/>
        <end position="309"/>
    </location>
</feature>
<keyword evidence="5" id="KW-0539">Nucleus</keyword>
<name>A0A8X7ZXY5_POPTO</name>
<dbReference type="FunFam" id="1.20.5.170:FF:000020">
    <property type="entry name" value="BZIP transcription factor"/>
    <property type="match status" value="1"/>
</dbReference>
<dbReference type="OrthoDB" id="551672at2759"/>
<keyword evidence="3" id="KW-0238">DNA-binding</keyword>
<dbReference type="GO" id="GO:0046983">
    <property type="term" value="F:protein dimerization activity"/>
    <property type="evidence" value="ECO:0007669"/>
    <property type="project" value="UniProtKB-ARBA"/>
</dbReference>
<proteinExistence type="predicted"/>
<sequence>MQPNEIAGLHHLVPPNSSPYSAHFSMTQDNSQMFQFNQFTNQSYNFQIPPQLQEFSLQASCMSSHSTSDEADEQQLSLINERKQRRMISNRESARRSRMRKQKHLDELWSQVVWLRNENHHLVDKVSRVSECHDQVVQENNQLKEEISELRHVLTDMQLGSPYPSLKGLEDITCDTAYLRAESSNQSITSSSDLLGDGMLQDAVNKRKEMTHFPINCIYYPTLHANRNTPMEEAGEQQKTFLANSQNRGEDTKLKISDSDSLTSLDSLMNTASNPTLISKPLNLNIHNSSNPSTNSTSESWNPPLSPLC</sequence>
<evidence type="ECO:0000256" key="1">
    <source>
        <dbReference type="ARBA" id="ARBA00004123"/>
    </source>
</evidence>
<dbReference type="AlphaFoldDB" id="A0A8X7ZXY5"/>
<keyword evidence="4" id="KW-0804">Transcription</keyword>
<dbReference type="GO" id="GO:0003700">
    <property type="term" value="F:DNA-binding transcription factor activity"/>
    <property type="evidence" value="ECO:0007669"/>
    <property type="project" value="InterPro"/>
</dbReference>
<keyword evidence="2" id="KW-0805">Transcription regulation</keyword>
<feature type="domain" description="BZIP" evidence="7">
    <location>
        <begin position="80"/>
        <end position="143"/>
    </location>
</feature>
<dbReference type="InterPro" id="IPR045314">
    <property type="entry name" value="bZIP_plant_GBF1"/>
</dbReference>
<dbReference type="SMART" id="SM00338">
    <property type="entry name" value="BRLZ"/>
    <property type="match status" value="1"/>
</dbReference>
<dbReference type="PANTHER" id="PTHR46324">
    <property type="entry name" value="BASIC LEUCINE ZIPPER 43-RELATED"/>
    <property type="match status" value="1"/>
</dbReference>
<evidence type="ECO:0000256" key="2">
    <source>
        <dbReference type="ARBA" id="ARBA00023015"/>
    </source>
</evidence>
<dbReference type="EMBL" id="JAAWWB010000007">
    <property type="protein sequence ID" value="KAG6779248.1"/>
    <property type="molecule type" value="Genomic_DNA"/>
</dbReference>
<dbReference type="InterPro" id="IPR004827">
    <property type="entry name" value="bZIP"/>
</dbReference>
<organism evidence="8 9">
    <name type="scientific">Populus tomentosa</name>
    <name type="common">Chinese white poplar</name>
    <dbReference type="NCBI Taxonomy" id="118781"/>
    <lineage>
        <taxon>Eukaryota</taxon>
        <taxon>Viridiplantae</taxon>
        <taxon>Streptophyta</taxon>
        <taxon>Embryophyta</taxon>
        <taxon>Tracheophyta</taxon>
        <taxon>Spermatophyta</taxon>
        <taxon>Magnoliopsida</taxon>
        <taxon>eudicotyledons</taxon>
        <taxon>Gunneridae</taxon>
        <taxon>Pentapetalae</taxon>
        <taxon>rosids</taxon>
        <taxon>fabids</taxon>
        <taxon>Malpighiales</taxon>
        <taxon>Salicaceae</taxon>
        <taxon>Saliceae</taxon>
        <taxon>Populus</taxon>
    </lineage>
</organism>
<evidence type="ECO:0000313" key="8">
    <source>
        <dbReference type="EMBL" id="KAG6779248.1"/>
    </source>
</evidence>
<evidence type="ECO:0000259" key="7">
    <source>
        <dbReference type="PROSITE" id="PS50217"/>
    </source>
</evidence>
<dbReference type="GO" id="GO:0003677">
    <property type="term" value="F:DNA binding"/>
    <property type="evidence" value="ECO:0007669"/>
    <property type="project" value="UniProtKB-KW"/>
</dbReference>